<evidence type="ECO:0000313" key="1">
    <source>
        <dbReference type="EMBL" id="MDT7520749.1"/>
    </source>
</evidence>
<proteinExistence type="predicted"/>
<name>A0ABU3KSF7_9BURK</name>
<gene>
    <name evidence="1" type="ORF">RAE19_19095</name>
</gene>
<dbReference type="RefSeq" id="WP_313876412.1">
    <property type="nucleotide sequence ID" value="NZ_JAVBIK010000003.1"/>
</dbReference>
<dbReference type="EMBL" id="JAVBIK010000003">
    <property type="protein sequence ID" value="MDT7520749.1"/>
    <property type="molecule type" value="Genomic_DNA"/>
</dbReference>
<evidence type="ECO:0000313" key="2">
    <source>
        <dbReference type="Proteomes" id="UP001321700"/>
    </source>
</evidence>
<reference evidence="1 2" key="1">
    <citation type="submission" date="2023-08" db="EMBL/GenBank/DDBJ databases">
        <title>Rhodoferax potami sp. nov. and Rhodoferax mekongensis sp. nov., isolated from the Mekong River in Thailand.</title>
        <authorList>
            <person name="Kitikhun S."/>
            <person name="Charoenyingcharoen P."/>
            <person name="Siriarchawattana P."/>
            <person name="Likhitrattanapisal S."/>
            <person name="Nilsakha T."/>
            <person name="Chanpet A."/>
            <person name="Rattanawaree P."/>
            <person name="Ingsriswang S."/>
        </authorList>
    </citation>
    <scope>NUCLEOTIDE SEQUENCE [LARGE SCALE GENOMIC DNA]</scope>
    <source>
        <strain evidence="1 2">TBRC 17660</strain>
    </source>
</reference>
<accession>A0ABU3KSF7</accession>
<organism evidence="1 2">
    <name type="scientific">Rhodoferax potami</name>
    <dbReference type="NCBI Taxonomy" id="3068338"/>
    <lineage>
        <taxon>Bacteria</taxon>
        <taxon>Pseudomonadati</taxon>
        <taxon>Pseudomonadota</taxon>
        <taxon>Betaproteobacteria</taxon>
        <taxon>Burkholderiales</taxon>
        <taxon>Comamonadaceae</taxon>
        <taxon>Rhodoferax</taxon>
    </lineage>
</organism>
<comment type="caution">
    <text evidence="1">The sequence shown here is derived from an EMBL/GenBank/DDBJ whole genome shotgun (WGS) entry which is preliminary data.</text>
</comment>
<protein>
    <submittedName>
        <fullName evidence="1">Uncharacterized protein</fullName>
    </submittedName>
</protein>
<sequence length="551" mass="62836">MNRINSSLPIRLPSSHAPLTLQGRDDVYYAIMKELENFISTTSGLRQGLQDNCNIDLWLAEVPALPNEQIHSLAEKLLKKIDEIPESSKSNMVDIKLKLAEVEKKTQAPLDPQSPTEVNNVIQMTIKRHKPDFLAIRKCFGDENRKNADANENDHQKIEWVATKPAQKSESPLVLVPLEKNSYPRSLSSKTEALLKLWPREIKNLEKLADFITPIATDIKLLLQIKPRFEQDNLFSELDTFIEKIEKLSEKNPIQYNKLRSEISEKIGLQEFLRWLSDPSKRKRDIAKSIFMPCPKMSTAFFQHCIDLAKDRNKFQELRELFSSFKGLFSYYKFEDQDLKFSHRLIQKLKDSGCFSEGETANILNALRAFVVTMDFYNCAAGAPESTKSEFLESFPLLKEISEIPDHYSKTDIFGWLHLSVLSVKGENEETDKGIDVLLKIIRSRGPIQTGILLGAMQKPSIELFFGKEAPSERTIVALKDIICSKDSNDVFQALKNTLNHFPEVKDAVLDDRGGLYTIARLALEVWIQHEPIKSKAKPGKSYFHGVLIDA</sequence>
<dbReference type="Proteomes" id="UP001321700">
    <property type="component" value="Unassembled WGS sequence"/>
</dbReference>
<keyword evidence="2" id="KW-1185">Reference proteome</keyword>